<feature type="compositionally biased region" description="Low complexity" evidence="1">
    <location>
        <begin position="171"/>
        <end position="180"/>
    </location>
</feature>
<organism evidence="2 3">
    <name type="scientific">Hondaea fermentalgiana</name>
    <dbReference type="NCBI Taxonomy" id="2315210"/>
    <lineage>
        <taxon>Eukaryota</taxon>
        <taxon>Sar</taxon>
        <taxon>Stramenopiles</taxon>
        <taxon>Bigyra</taxon>
        <taxon>Labyrinthulomycetes</taxon>
        <taxon>Thraustochytrida</taxon>
        <taxon>Thraustochytriidae</taxon>
        <taxon>Hondaea</taxon>
    </lineage>
</organism>
<evidence type="ECO:0000313" key="2">
    <source>
        <dbReference type="EMBL" id="GBG29230.1"/>
    </source>
</evidence>
<comment type="caution">
    <text evidence="2">The sequence shown here is derived from an EMBL/GenBank/DDBJ whole genome shotgun (WGS) entry which is preliminary data.</text>
</comment>
<dbReference type="EMBL" id="BEYU01000053">
    <property type="protein sequence ID" value="GBG29230.1"/>
    <property type="molecule type" value="Genomic_DNA"/>
</dbReference>
<feature type="region of interest" description="Disordered" evidence="1">
    <location>
        <begin position="243"/>
        <end position="262"/>
    </location>
</feature>
<dbReference type="AlphaFoldDB" id="A0A2R5GE72"/>
<evidence type="ECO:0000313" key="3">
    <source>
        <dbReference type="Proteomes" id="UP000241890"/>
    </source>
</evidence>
<gene>
    <name evidence="2" type="ORF">FCC1311_054522</name>
</gene>
<reference evidence="2 3" key="1">
    <citation type="submission" date="2017-12" db="EMBL/GenBank/DDBJ databases">
        <title>Sequencing, de novo assembly and annotation of complete genome of a new Thraustochytrid species, strain FCC1311.</title>
        <authorList>
            <person name="Sedici K."/>
            <person name="Godart F."/>
            <person name="Aiese Cigliano R."/>
            <person name="Sanseverino W."/>
            <person name="Barakat M."/>
            <person name="Ortet P."/>
            <person name="Marechal E."/>
            <person name="Cagnac O."/>
            <person name="Amato A."/>
        </authorList>
    </citation>
    <scope>NUCLEOTIDE SEQUENCE [LARGE SCALE GENOMIC DNA]</scope>
</reference>
<proteinExistence type="predicted"/>
<feature type="compositionally biased region" description="Polar residues" evidence="1">
    <location>
        <begin position="243"/>
        <end position="255"/>
    </location>
</feature>
<protein>
    <submittedName>
        <fullName evidence="2">Uncharacterized protein</fullName>
    </submittedName>
</protein>
<keyword evidence="3" id="KW-1185">Reference proteome</keyword>
<name>A0A2R5GE72_9STRA</name>
<dbReference type="InParanoid" id="A0A2R5GE72"/>
<accession>A0A2R5GE72</accession>
<feature type="region of interest" description="Disordered" evidence="1">
    <location>
        <begin position="167"/>
        <end position="191"/>
    </location>
</feature>
<sequence>MWVRAFSLAVSALETRDAADVSGLLTASVPTSSINSRSDNNMLALPSFEQQVQPAANSALLMRYALLRSQQQQQQQRQLPWDIFANLPGMQDDNTYLNTQQVQSLPPPPPTQQRPGQRISDEELRVALMLGNKSIGNKVLAATASTPSMETPTISPSASSADLFSALQISQQQQQQQQQQANLSCSPDSHSPLWKPTMSALSLLTTSSSSCSLSTASVASGSSAASSSPEMLANSTSLGLTPISSPLATPDSPSATAAKHSSLAPHAATLIAKLQKATAQPAKRPSLGPKKHSSESSGSSCLTSKSRAYASWRDPERDEVVRALLGIALQNPDVKWHGGRRQDLVAIGAMLQSKTRSQCRDFYYRCLKQITKLLASSGIKVDLAADCELARAAIVFYLQHYRLANEGTETRHLTFTARDQAMRYLNSSLSRAVSKYMSLPQDKRKEMLVTACMEHLEKKTPSSSM</sequence>
<dbReference type="Proteomes" id="UP000241890">
    <property type="component" value="Unassembled WGS sequence"/>
</dbReference>
<feature type="region of interest" description="Disordered" evidence="1">
    <location>
        <begin position="274"/>
        <end position="302"/>
    </location>
</feature>
<evidence type="ECO:0000256" key="1">
    <source>
        <dbReference type="SAM" id="MobiDB-lite"/>
    </source>
</evidence>